<dbReference type="GO" id="GO:0005737">
    <property type="term" value="C:cytoplasm"/>
    <property type="evidence" value="ECO:0007669"/>
    <property type="project" value="TreeGrafter"/>
</dbReference>
<dbReference type="AlphaFoldDB" id="A0A5P1E9X6"/>
<feature type="region of interest" description="Disordered" evidence="3">
    <location>
        <begin position="562"/>
        <end position="586"/>
    </location>
</feature>
<dbReference type="EMBL" id="CM007387">
    <property type="protein sequence ID" value="ONK62658.1"/>
    <property type="molecule type" value="Genomic_DNA"/>
</dbReference>
<dbReference type="GO" id="GO:0005634">
    <property type="term" value="C:nucleus"/>
    <property type="evidence" value="ECO:0007669"/>
    <property type="project" value="TreeGrafter"/>
</dbReference>
<dbReference type="SUPFAM" id="SSF53927">
    <property type="entry name" value="Cytidine deaminase-like"/>
    <property type="match status" value="1"/>
</dbReference>
<feature type="region of interest" description="Disordered" evidence="3">
    <location>
        <begin position="1"/>
        <end position="51"/>
    </location>
</feature>
<reference evidence="6" key="1">
    <citation type="journal article" date="2017" name="Nat. Commun.">
        <title>The asparagus genome sheds light on the origin and evolution of a young Y chromosome.</title>
        <authorList>
            <person name="Harkess A."/>
            <person name="Zhou J."/>
            <person name="Xu C."/>
            <person name="Bowers J.E."/>
            <person name="Van der Hulst R."/>
            <person name="Ayyampalayam S."/>
            <person name="Mercati F."/>
            <person name="Riccardi P."/>
            <person name="McKain M.R."/>
            <person name="Kakrana A."/>
            <person name="Tang H."/>
            <person name="Ray J."/>
            <person name="Groenendijk J."/>
            <person name="Arikit S."/>
            <person name="Mathioni S.M."/>
            <person name="Nakano M."/>
            <person name="Shan H."/>
            <person name="Telgmann-Rauber A."/>
            <person name="Kanno A."/>
            <person name="Yue Z."/>
            <person name="Chen H."/>
            <person name="Li W."/>
            <person name="Chen Y."/>
            <person name="Xu X."/>
            <person name="Zhang Y."/>
            <person name="Luo S."/>
            <person name="Chen H."/>
            <person name="Gao J."/>
            <person name="Mao Z."/>
            <person name="Pires J.C."/>
            <person name="Luo M."/>
            <person name="Kudrna D."/>
            <person name="Wing R.A."/>
            <person name="Meyers B.C."/>
            <person name="Yi K."/>
            <person name="Kong H."/>
            <person name="Lavrijsen P."/>
            <person name="Sunseri F."/>
            <person name="Falavigna A."/>
            <person name="Ye Y."/>
            <person name="Leebens-Mack J.H."/>
            <person name="Chen G."/>
        </authorList>
    </citation>
    <scope>NUCLEOTIDE SEQUENCE [LARGE SCALE GENOMIC DNA]</scope>
    <source>
        <strain evidence="6">cv. DH0086</strain>
    </source>
</reference>
<feature type="domain" description="CMP/dCMP-type deaminase" evidence="4">
    <location>
        <begin position="363"/>
        <end position="487"/>
    </location>
</feature>
<dbReference type="InterPro" id="IPR002125">
    <property type="entry name" value="CMP_dCMP_dom"/>
</dbReference>
<feature type="compositionally biased region" description="Basic and acidic residues" evidence="3">
    <location>
        <begin position="575"/>
        <end position="586"/>
    </location>
</feature>
<dbReference type="PROSITE" id="PS51747">
    <property type="entry name" value="CYT_DCMP_DEAMINASES_2"/>
    <property type="match status" value="1"/>
</dbReference>
<feature type="compositionally biased region" description="Acidic residues" evidence="3">
    <location>
        <begin position="9"/>
        <end position="18"/>
    </location>
</feature>
<sequence length="586" mass="66077">MRSKNSEGISDEFSDEIDEFRPWRSPRANEEGDILERGNKDYEKVDRHDSDQQIKVPPQAVALALSDEMYLKSAVNSPQGFNTNFIYKTESGGLFECYSSDCTLVQKMKWEILHIPGKQPSTLEQSTVDVLASTIEPKLANILVRKLNQIYPLEDIRHVKRVRRRSVEGNIELSVILCLSGGCDNHMEGLSEDLLHLINVYQLKPFKAKVAKFAATSKEEWEEQCKLWPTSYHPPNNPDDIVGFSEEDSEMTFNFMKIAIKLTKFSCPVGKIVNAAVIVDPLSREIIATASDETCQRPSSIFSEPLATHSSPQSNTNGSIDCNGGSAQKLSPDQYSQSYTQVSCLYPWGWMAHRPDNENSTNYGWHPLRHAALVAIEKAAARDRHRFPSSASSKDAFLANDSLQDPSGSSPAKRQKTNNLEYEDIIVQSDHANGAPSESLRPYLCTGFDMYLVWEPCAMCAMGLVHQRIRRIFYAFPNPNTGALGSVYRLQGEKSLNHHYSVYRVLLPETVLHETAKRQATTCTLSQTRYPVLLSRGQTFANPLHEDHRRLLADNSLLREKKSPRDSRPFITKLAEQDNDSKETES</sequence>
<dbReference type="Proteomes" id="UP000243459">
    <property type="component" value="Chromosome 7"/>
</dbReference>
<gene>
    <name evidence="5" type="ORF">A4U43_C07F6520</name>
</gene>
<feature type="region of interest" description="Disordered" evidence="3">
    <location>
        <begin position="303"/>
        <end position="333"/>
    </location>
</feature>
<dbReference type="PANTHER" id="PTHR11079">
    <property type="entry name" value="CYTOSINE DEAMINASE FAMILY MEMBER"/>
    <property type="match status" value="1"/>
</dbReference>
<organism evidence="5 6">
    <name type="scientific">Asparagus officinalis</name>
    <name type="common">Garden asparagus</name>
    <dbReference type="NCBI Taxonomy" id="4686"/>
    <lineage>
        <taxon>Eukaryota</taxon>
        <taxon>Viridiplantae</taxon>
        <taxon>Streptophyta</taxon>
        <taxon>Embryophyta</taxon>
        <taxon>Tracheophyta</taxon>
        <taxon>Spermatophyta</taxon>
        <taxon>Magnoliopsida</taxon>
        <taxon>Liliopsida</taxon>
        <taxon>Asparagales</taxon>
        <taxon>Asparagaceae</taxon>
        <taxon>Asparagoideae</taxon>
        <taxon>Asparagus</taxon>
    </lineage>
</organism>
<dbReference type="OMA" id="KKFAHEA"/>
<evidence type="ECO:0000313" key="5">
    <source>
        <dbReference type="EMBL" id="ONK62658.1"/>
    </source>
</evidence>
<comment type="similarity">
    <text evidence="2">Belongs to the cytidine and deoxycytidylate deaminase family. ADAT3 subfamily.</text>
</comment>
<feature type="compositionally biased region" description="Basic and acidic residues" evidence="3">
    <location>
        <begin position="19"/>
        <end position="51"/>
    </location>
</feature>
<evidence type="ECO:0000256" key="1">
    <source>
        <dbReference type="ARBA" id="ARBA00022694"/>
    </source>
</evidence>
<proteinExistence type="inferred from homology"/>
<evidence type="ECO:0000256" key="3">
    <source>
        <dbReference type="SAM" id="MobiDB-lite"/>
    </source>
</evidence>
<evidence type="ECO:0000259" key="4">
    <source>
        <dbReference type="PROSITE" id="PS51747"/>
    </source>
</evidence>
<dbReference type="InterPro" id="IPR016193">
    <property type="entry name" value="Cytidine_deaminase-like"/>
</dbReference>
<dbReference type="GO" id="GO:0008033">
    <property type="term" value="P:tRNA processing"/>
    <property type="evidence" value="ECO:0007669"/>
    <property type="project" value="UniProtKB-KW"/>
</dbReference>
<dbReference type="GO" id="GO:0052717">
    <property type="term" value="F:tRNA-specific adenosine-34 deaminase activity"/>
    <property type="evidence" value="ECO:0007669"/>
    <property type="project" value="TreeGrafter"/>
</dbReference>
<keyword evidence="1" id="KW-0819">tRNA processing</keyword>
<evidence type="ECO:0000313" key="6">
    <source>
        <dbReference type="Proteomes" id="UP000243459"/>
    </source>
</evidence>
<protein>
    <recommendedName>
        <fullName evidence="4">CMP/dCMP-type deaminase domain-containing protein</fullName>
    </recommendedName>
</protein>
<dbReference type="PANTHER" id="PTHR11079:SF156">
    <property type="entry name" value="INACTIVE TRNA-SPECIFIC ADENOSINE DEAMINASE-LIKE PROTEIN 3-RELATED"/>
    <property type="match status" value="1"/>
</dbReference>
<name>A0A5P1E9X6_ASPOF</name>
<accession>A0A5P1E9X6</accession>
<dbReference type="Pfam" id="PF00383">
    <property type="entry name" value="dCMP_cyt_deam_1"/>
    <property type="match status" value="1"/>
</dbReference>
<dbReference type="Gramene" id="ONK62658">
    <property type="protein sequence ID" value="ONK62658"/>
    <property type="gene ID" value="A4U43_C07F6520"/>
</dbReference>
<dbReference type="Gene3D" id="3.40.140.10">
    <property type="entry name" value="Cytidine Deaminase, domain 2"/>
    <property type="match status" value="1"/>
</dbReference>
<keyword evidence="6" id="KW-1185">Reference proteome</keyword>
<evidence type="ECO:0000256" key="2">
    <source>
        <dbReference type="ARBA" id="ARBA00038160"/>
    </source>
</evidence>